<evidence type="ECO:0000313" key="2">
    <source>
        <dbReference type="Proteomes" id="UP000887572"/>
    </source>
</evidence>
<organism evidence="2 3">
    <name type="scientific">Globodera rostochiensis</name>
    <name type="common">Golden nematode worm</name>
    <name type="synonym">Heterodera rostochiensis</name>
    <dbReference type="NCBI Taxonomy" id="31243"/>
    <lineage>
        <taxon>Eukaryota</taxon>
        <taxon>Metazoa</taxon>
        <taxon>Ecdysozoa</taxon>
        <taxon>Nematoda</taxon>
        <taxon>Chromadorea</taxon>
        <taxon>Rhabditida</taxon>
        <taxon>Tylenchina</taxon>
        <taxon>Tylenchomorpha</taxon>
        <taxon>Tylenchoidea</taxon>
        <taxon>Heteroderidae</taxon>
        <taxon>Heteroderinae</taxon>
        <taxon>Globodera</taxon>
    </lineage>
</organism>
<protein>
    <submittedName>
        <fullName evidence="3">Uncharacterized protein</fullName>
    </submittedName>
</protein>
<dbReference type="WBParaSite" id="Gr19_v10_g9783.t1">
    <property type="protein sequence ID" value="Gr19_v10_g9783.t1"/>
    <property type="gene ID" value="Gr19_v10_g9783"/>
</dbReference>
<keyword evidence="2" id="KW-1185">Reference proteome</keyword>
<reference evidence="3" key="1">
    <citation type="submission" date="2022-11" db="UniProtKB">
        <authorList>
            <consortium name="WormBaseParasite"/>
        </authorList>
    </citation>
    <scope>IDENTIFICATION</scope>
</reference>
<name>A0A914IE61_GLORO</name>
<proteinExistence type="predicted"/>
<sequence>MAPLGERQENRQKICGTAVIFEWLFQRLAEKFKCPEEPEPQWIVEKMDDIGHKGDNQKARGTSRLENLTLDNSIEEASVRESRKT</sequence>
<dbReference type="AlphaFoldDB" id="A0A914IE61"/>
<dbReference type="Proteomes" id="UP000887572">
    <property type="component" value="Unplaced"/>
</dbReference>
<accession>A0A914IE61</accession>
<feature type="compositionally biased region" description="Basic and acidic residues" evidence="1">
    <location>
        <begin position="49"/>
        <end position="58"/>
    </location>
</feature>
<evidence type="ECO:0000313" key="3">
    <source>
        <dbReference type="WBParaSite" id="Gr19_v10_g9783.t1"/>
    </source>
</evidence>
<evidence type="ECO:0000256" key="1">
    <source>
        <dbReference type="SAM" id="MobiDB-lite"/>
    </source>
</evidence>
<feature type="region of interest" description="Disordered" evidence="1">
    <location>
        <begin position="49"/>
        <end position="85"/>
    </location>
</feature>